<keyword evidence="2" id="KW-0547">Nucleotide-binding</keyword>
<dbReference type="AlphaFoldDB" id="A0A7S2Q332"/>
<sequence>MVGKAKVCHHLPPPPECLPPLLDGYFRCLERMMGDPKVDPIVCATIAKVAFNVLHPLVDGNGRVQRVLFQLVLFKFGYLPRMNVPVSVIMLQDRTGYEVLQQRHVDQTMAGCVYEEGKSEVEDGGDDFRHLGAIDGVPALYRYQDFTFAASSMIKLMQGTLPVIAAKAYFLQRFDWRVDELLKGDALLPPRAATKIAKVFKNDGHGFSMVKLARLFFIDGWQLGFKRILRFLKVAKHPSDLFGWGRLWQRIGFALARSRRRLWVMSSGQISASTSTGRVRWVGVSLDKFRASEGALRRALAVSRPGDTVMAVHYPQELFSMDLFPDLAPSIQVQMQKVRGNMLDQVQGVVDESGVGDRGVLFRAFVGGSSEYKPAFAMCEDAKVAEVKPYRIYVGYDKDKQHQTFTDYIVRNAPCDVAVVKREIATETAVRWVGISERNFDISGAALAKAFYHSKPGDTVVAVHYPFNPFEGEEGLSSVYVEHFHSLAEQHLDTIVDDVNSRVLERVRQVADTYKKDGVAFETFHGDKTQEPHLMLCMDATTSARRPTSIYVGYNRRRDRNRLVDPHKLYDVAEFVVRNAPCNVVVVKETQEEMAERVRQRRQDGPR</sequence>
<name>A0A7S2Q332_9DINO</name>
<dbReference type="PANTHER" id="PTHR13504:SF38">
    <property type="entry name" value="FIDO DOMAIN-CONTAINING PROTEIN"/>
    <property type="match status" value="1"/>
</dbReference>
<dbReference type="PANTHER" id="PTHR13504">
    <property type="entry name" value="FIDO DOMAIN-CONTAINING PROTEIN DDB_G0283145"/>
    <property type="match status" value="1"/>
</dbReference>
<keyword evidence="2" id="KW-0067">ATP-binding</keyword>
<dbReference type="InterPro" id="IPR003812">
    <property type="entry name" value="Fido"/>
</dbReference>
<dbReference type="InterPro" id="IPR040198">
    <property type="entry name" value="Fido_containing"/>
</dbReference>
<evidence type="ECO:0000256" key="2">
    <source>
        <dbReference type="PIRSR" id="PIRSR640198-2"/>
    </source>
</evidence>
<dbReference type="InterPro" id="IPR036597">
    <property type="entry name" value="Fido-like_dom_sf"/>
</dbReference>
<dbReference type="Gene3D" id="1.10.3290.10">
    <property type="entry name" value="Fido-like domain"/>
    <property type="match status" value="1"/>
</dbReference>
<dbReference type="PROSITE" id="PS51459">
    <property type="entry name" value="FIDO"/>
    <property type="match status" value="1"/>
</dbReference>
<feature type="binding site" evidence="2">
    <location>
        <begin position="7"/>
        <end position="10"/>
    </location>
    <ligand>
        <name>ATP</name>
        <dbReference type="ChEBI" id="CHEBI:30616"/>
    </ligand>
</feature>
<proteinExistence type="predicted"/>
<feature type="domain" description="Fido" evidence="3">
    <location>
        <begin position="1"/>
        <end position="123"/>
    </location>
</feature>
<feature type="binding site" evidence="2">
    <location>
        <begin position="59"/>
        <end position="66"/>
    </location>
    <ligand>
        <name>ATP</name>
        <dbReference type="ChEBI" id="CHEBI:30616"/>
    </ligand>
</feature>
<organism evidence="4">
    <name type="scientific">Zooxanthella nutricula</name>
    <dbReference type="NCBI Taxonomy" id="1333877"/>
    <lineage>
        <taxon>Eukaryota</taxon>
        <taxon>Sar</taxon>
        <taxon>Alveolata</taxon>
        <taxon>Dinophyceae</taxon>
        <taxon>Peridiniales</taxon>
        <taxon>Peridiniales incertae sedis</taxon>
        <taxon>Zooxanthella</taxon>
    </lineage>
</organism>
<feature type="active site" evidence="1">
    <location>
        <position position="55"/>
    </location>
</feature>
<dbReference type="SUPFAM" id="SSF140931">
    <property type="entry name" value="Fic-like"/>
    <property type="match status" value="1"/>
</dbReference>
<evidence type="ECO:0000313" key="4">
    <source>
        <dbReference type="EMBL" id="CAD9631096.1"/>
    </source>
</evidence>
<gene>
    <name evidence="4" type="ORF">BRAN1462_LOCUS50145</name>
</gene>
<dbReference type="GO" id="GO:0005524">
    <property type="term" value="F:ATP binding"/>
    <property type="evidence" value="ECO:0007669"/>
    <property type="project" value="UniProtKB-KW"/>
</dbReference>
<evidence type="ECO:0000256" key="1">
    <source>
        <dbReference type="PIRSR" id="PIRSR640198-1"/>
    </source>
</evidence>
<evidence type="ECO:0000259" key="3">
    <source>
        <dbReference type="PROSITE" id="PS51459"/>
    </source>
</evidence>
<dbReference type="Gene3D" id="3.40.50.12370">
    <property type="match status" value="1"/>
</dbReference>
<protein>
    <recommendedName>
        <fullName evidence="3">Fido domain-containing protein</fullName>
    </recommendedName>
</protein>
<reference evidence="4" key="1">
    <citation type="submission" date="2021-01" db="EMBL/GenBank/DDBJ databases">
        <authorList>
            <person name="Corre E."/>
            <person name="Pelletier E."/>
            <person name="Niang G."/>
            <person name="Scheremetjew M."/>
            <person name="Finn R."/>
            <person name="Kale V."/>
            <person name="Holt S."/>
            <person name="Cochrane G."/>
            <person name="Meng A."/>
            <person name="Brown T."/>
            <person name="Cohen L."/>
        </authorList>
    </citation>
    <scope>NUCLEOTIDE SEQUENCE</scope>
    <source>
        <strain evidence="4">RCC3387</strain>
    </source>
</reference>
<accession>A0A7S2Q332</accession>
<dbReference type="Pfam" id="PF02661">
    <property type="entry name" value="Fic"/>
    <property type="match status" value="1"/>
</dbReference>
<dbReference type="EMBL" id="HBGW01078910">
    <property type="protein sequence ID" value="CAD9631096.1"/>
    <property type="molecule type" value="Transcribed_RNA"/>
</dbReference>